<dbReference type="AlphaFoldDB" id="A0A6A1RVL6"/>
<dbReference type="EMBL" id="JAHWXT010000003">
    <property type="protein sequence ID" value="MCF0264840.1"/>
    <property type="molecule type" value="Genomic_DNA"/>
</dbReference>
<proteinExistence type="predicted"/>
<dbReference type="Proteomes" id="UP000887320">
    <property type="component" value="Unassembled WGS sequence"/>
</dbReference>
<protein>
    <submittedName>
        <fullName evidence="2">Type IV pilus modification protein PilV</fullName>
    </submittedName>
</protein>
<gene>
    <name evidence="2" type="primary">pilV</name>
    <name evidence="2" type="ORF">KW868_10245</name>
</gene>
<dbReference type="NCBIfam" id="TIGR02523">
    <property type="entry name" value="type_IV_pilV"/>
    <property type="match status" value="1"/>
</dbReference>
<comment type="caution">
    <text evidence="2">The sequence shown here is derived from an EMBL/GenBank/DDBJ whole genome shotgun (WGS) entry which is preliminary data.</text>
</comment>
<evidence type="ECO:0000313" key="3">
    <source>
        <dbReference type="Proteomes" id="UP000887320"/>
    </source>
</evidence>
<feature type="domain" description="Type IV pilin Tt1218-like" evidence="1">
    <location>
        <begin position="33"/>
        <end position="119"/>
    </location>
</feature>
<dbReference type="InterPro" id="IPR054402">
    <property type="entry name" value="Tt1218-like_dom"/>
</dbReference>
<accession>A0A6A1RVL6</accession>
<dbReference type="RefSeq" id="WP_004718294.1">
    <property type="nucleotide sequence ID" value="NZ_BBRY01000004.1"/>
</dbReference>
<dbReference type="Pfam" id="PF22150">
    <property type="entry name" value="Tt1218-like"/>
    <property type="match status" value="1"/>
</dbReference>
<sequence length="185" mass="20155">MMKAVSSQKGIGMMEVIVALILLSIGVLGFAMLQMRAMEASLDASKRIQAMSLARDLSERMRANNQGLSKNITIKVDNVDQVIDAYANAFAGRTYATSYSAKCSNTTKCSSQKFAEEDVNQILYKAFLNGMKAAISDCPGNMTRSRYCVFVAWDETDPSNGGSTNSCTKDGSYNKDSKCVILEAY</sequence>
<reference evidence="2" key="1">
    <citation type="submission" date="2021-07" db="EMBL/GenBank/DDBJ databases">
        <authorList>
            <person name="Fernandez M."/>
            <person name="Pereira P."/>
            <person name="Torres Tejerizo G.A."/>
            <person name="Gonzalez P."/>
            <person name="Agostini E."/>
        </authorList>
    </citation>
    <scope>NUCLEOTIDE SEQUENCE</scope>
    <source>
        <strain evidence="2">SFC 500-1A</strain>
    </source>
</reference>
<organism evidence="2 3">
    <name type="scientific">Acinetobacter guillouiae</name>
    <name type="common">Acinetobacter genomosp. 11</name>
    <dbReference type="NCBI Taxonomy" id="106649"/>
    <lineage>
        <taxon>Bacteria</taxon>
        <taxon>Pseudomonadati</taxon>
        <taxon>Pseudomonadota</taxon>
        <taxon>Gammaproteobacteria</taxon>
        <taxon>Moraxellales</taxon>
        <taxon>Moraxellaceae</taxon>
        <taxon>Acinetobacter</taxon>
    </lineage>
</organism>
<evidence type="ECO:0000313" key="2">
    <source>
        <dbReference type="EMBL" id="MCF0264840.1"/>
    </source>
</evidence>
<dbReference type="InterPro" id="IPR013362">
    <property type="entry name" value="Pilus_4_PilV"/>
</dbReference>
<evidence type="ECO:0000259" key="1">
    <source>
        <dbReference type="Pfam" id="PF22150"/>
    </source>
</evidence>
<name>A0A6A1RVL6_ACIGI</name>